<feature type="transmembrane region" description="Helical" evidence="7">
    <location>
        <begin position="71"/>
        <end position="90"/>
    </location>
</feature>
<keyword evidence="6 7" id="KW-0472">Membrane</keyword>
<dbReference type="Proteomes" id="UP000076720">
    <property type="component" value="Chromosome"/>
</dbReference>
<reference evidence="10" key="1">
    <citation type="submission" date="2015-10" db="EMBL/GenBank/DDBJ databases">
        <title>Complete genome sequence of Streptomyces ambofaciens DSM 40697.</title>
        <authorList>
            <person name="Thibessard A."/>
            <person name="Leblond P."/>
        </authorList>
    </citation>
    <scope>NUCLEOTIDE SEQUENCE [LARGE SCALE GENOMIC DNA]</scope>
    <source>
        <strain evidence="10">DSM 40697</strain>
    </source>
</reference>
<dbReference type="PROSITE" id="PS50850">
    <property type="entry name" value="MFS"/>
    <property type="match status" value="1"/>
</dbReference>
<accession>A0ABM6B0N8</accession>
<feature type="transmembrane region" description="Helical" evidence="7">
    <location>
        <begin position="239"/>
        <end position="264"/>
    </location>
</feature>
<dbReference type="Gene3D" id="1.20.1250.20">
    <property type="entry name" value="MFS general substrate transporter like domains"/>
    <property type="match status" value="1"/>
</dbReference>
<evidence type="ECO:0000256" key="1">
    <source>
        <dbReference type="ARBA" id="ARBA00004651"/>
    </source>
</evidence>
<feature type="transmembrane region" description="Helical" evidence="7">
    <location>
        <begin position="130"/>
        <end position="152"/>
    </location>
</feature>
<feature type="transmembrane region" description="Helical" evidence="7">
    <location>
        <begin position="276"/>
        <end position="296"/>
    </location>
</feature>
<dbReference type="InterPro" id="IPR050171">
    <property type="entry name" value="MFS_Transporters"/>
</dbReference>
<dbReference type="RefSeq" id="WP_053133437.1">
    <property type="nucleotide sequence ID" value="NZ_CP012949.1"/>
</dbReference>
<evidence type="ECO:0000256" key="5">
    <source>
        <dbReference type="ARBA" id="ARBA00022989"/>
    </source>
</evidence>
<evidence type="ECO:0000256" key="7">
    <source>
        <dbReference type="SAM" id="Phobius"/>
    </source>
</evidence>
<feature type="transmembrane region" description="Helical" evidence="7">
    <location>
        <begin position="12"/>
        <end position="30"/>
    </location>
</feature>
<keyword evidence="10" id="KW-1185">Reference proteome</keyword>
<keyword evidence="2" id="KW-0813">Transport</keyword>
<protein>
    <recommendedName>
        <fullName evidence="8">Major facilitator superfamily (MFS) profile domain-containing protein</fullName>
    </recommendedName>
</protein>
<evidence type="ECO:0000313" key="9">
    <source>
        <dbReference type="EMBL" id="ANB07199.1"/>
    </source>
</evidence>
<dbReference type="CDD" id="cd17329">
    <property type="entry name" value="MFS_MdtH_MDR_like"/>
    <property type="match status" value="1"/>
</dbReference>
<keyword evidence="5 7" id="KW-1133">Transmembrane helix</keyword>
<keyword evidence="3" id="KW-1003">Cell membrane</keyword>
<dbReference type="InterPro" id="IPR020846">
    <property type="entry name" value="MFS_dom"/>
</dbReference>
<feature type="domain" description="Major facilitator superfamily (MFS) profile" evidence="8">
    <location>
        <begin position="4"/>
        <end position="398"/>
    </location>
</feature>
<sequence length="424" mass="43252">MGAAMRRIHVGNALSAFGLGFTVPYLYVYVAQVRGLGSVTAGLVLAVFAVAALIVLPFAGRAIVRRGPLPVLLVALVTAALGALCLGLSASAATVLLSAAALGAGQAVMQPALATMIVDCSTAETRSRAFAMQFFLQNLGLGVGGLIGGHLVDTTSASSFTLLFAIEAAMFLLLVAVMVTVRTPRSPRMEEAPGQSGGGWKQLLGNRAMVQLCVLGFVLFFACYGQFESGLSAYGVEAAGITTSALGTALAANTLMIVVAQFAVLRFVERRKRSRVIAAVGLIWAVAWAVAGYAGLGHGSQTMATAAFISTYALFGLGEAMLSPTLAPLVADLAPTGLAGQYNSAFALVKQLALAIGPAVGGPLGASLHAPYIVAFLLFSLGITVLAVRLGRELTDVQNQPSLARSRVVTQGGAPADAVAAAEA</sequence>
<reference evidence="9 10" key="2">
    <citation type="journal article" date="2016" name="Genome Announc.">
        <title>Complete Genome Sequence of Streptomyces ambofaciens DSM 40697, a Paradigm for Genome Plasticity Studies.</title>
        <authorList>
            <person name="Thibessard A."/>
            <person name="Leblond P."/>
        </authorList>
    </citation>
    <scope>NUCLEOTIDE SEQUENCE [LARGE SCALE GENOMIC DNA]</scope>
    <source>
        <strain evidence="9 10">DSM 40697</strain>
    </source>
</reference>
<feature type="transmembrane region" description="Helical" evidence="7">
    <location>
        <begin position="36"/>
        <end position="59"/>
    </location>
</feature>
<comment type="subcellular location">
    <subcellularLocation>
        <location evidence="1">Cell membrane</location>
        <topology evidence="1">Multi-pass membrane protein</topology>
    </subcellularLocation>
</comment>
<feature type="transmembrane region" description="Helical" evidence="7">
    <location>
        <begin position="96"/>
        <end position="118"/>
    </location>
</feature>
<dbReference type="InterPro" id="IPR011701">
    <property type="entry name" value="MFS"/>
</dbReference>
<dbReference type="EMBL" id="CP012949">
    <property type="protein sequence ID" value="ANB07199.1"/>
    <property type="molecule type" value="Genomic_DNA"/>
</dbReference>
<evidence type="ECO:0000256" key="2">
    <source>
        <dbReference type="ARBA" id="ARBA00022448"/>
    </source>
</evidence>
<dbReference type="SUPFAM" id="SSF103473">
    <property type="entry name" value="MFS general substrate transporter"/>
    <property type="match status" value="1"/>
</dbReference>
<dbReference type="InterPro" id="IPR036259">
    <property type="entry name" value="MFS_trans_sf"/>
</dbReference>
<evidence type="ECO:0000256" key="6">
    <source>
        <dbReference type="ARBA" id="ARBA00023136"/>
    </source>
</evidence>
<feature type="transmembrane region" description="Helical" evidence="7">
    <location>
        <begin position="208"/>
        <end position="227"/>
    </location>
</feature>
<proteinExistence type="predicted"/>
<organism evidence="9 10">
    <name type="scientific">Streptomyces ambofaciens</name>
    <dbReference type="NCBI Taxonomy" id="1889"/>
    <lineage>
        <taxon>Bacteria</taxon>
        <taxon>Bacillati</taxon>
        <taxon>Actinomycetota</taxon>
        <taxon>Actinomycetes</taxon>
        <taxon>Kitasatosporales</taxon>
        <taxon>Streptomycetaceae</taxon>
        <taxon>Streptomyces</taxon>
    </lineage>
</organism>
<gene>
    <name evidence="9" type="ORF">SAM40697_3241</name>
</gene>
<dbReference type="PANTHER" id="PTHR23517">
    <property type="entry name" value="RESISTANCE PROTEIN MDTM, PUTATIVE-RELATED-RELATED"/>
    <property type="match status" value="1"/>
</dbReference>
<evidence type="ECO:0000259" key="8">
    <source>
        <dbReference type="PROSITE" id="PS50850"/>
    </source>
</evidence>
<evidence type="ECO:0000256" key="3">
    <source>
        <dbReference type="ARBA" id="ARBA00022475"/>
    </source>
</evidence>
<feature type="transmembrane region" description="Helical" evidence="7">
    <location>
        <begin position="158"/>
        <end position="181"/>
    </location>
</feature>
<evidence type="ECO:0000256" key="4">
    <source>
        <dbReference type="ARBA" id="ARBA00022692"/>
    </source>
</evidence>
<dbReference type="PANTHER" id="PTHR23517:SF2">
    <property type="entry name" value="MULTIDRUG RESISTANCE PROTEIN MDTH"/>
    <property type="match status" value="1"/>
</dbReference>
<evidence type="ECO:0000313" key="10">
    <source>
        <dbReference type="Proteomes" id="UP000076720"/>
    </source>
</evidence>
<name>A0ABM6B0N8_STRAM</name>
<keyword evidence="4 7" id="KW-0812">Transmembrane</keyword>
<dbReference type="Pfam" id="PF07690">
    <property type="entry name" value="MFS_1"/>
    <property type="match status" value="1"/>
</dbReference>
<feature type="transmembrane region" description="Helical" evidence="7">
    <location>
        <begin position="369"/>
        <end position="388"/>
    </location>
</feature>